<protein>
    <submittedName>
        <fullName evidence="1">Uncharacterized protein</fullName>
    </submittedName>
</protein>
<sequence length="118" mass="13548">MIMRSQLSKLDASELAFSKHQNLDATPRRFLYSRFPGSPDVRRPRHRAIDCQSDRGRNEVRSNGVSTGARFERWVLRCYRAAVVMGIIAVLPPYPLHDAPRPIATDPRWHTHKKTAGR</sequence>
<organism evidence="1 2">
    <name type="scientific">Rosistilla carotiformis</name>
    <dbReference type="NCBI Taxonomy" id="2528017"/>
    <lineage>
        <taxon>Bacteria</taxon>
        <taxon>Pseudomonadati</taxon>
        <taxon>Planctomycetota</taxon>
        <taxon>Planctomycetia</taxon>
        <taxon>Pirellulales</taxon>
        <taxon>Pirellulaceae</taxon>
        <taxon>Rosistilla</taxon>
    </lineage>
</organism>
<dbReference type="Proteomes" id="UP000315082">
    <property type="component" value="Chromosome"/>
</dbReference>
<accession>A0A518JZZ8</accession>
<proteinExistence type="predicted"/>
<keyword evidence="2" id="KW-1185">Reference proteome</keyword>
<dbReference type="KEGG" id="rcf:Poly24_48450"/>
<gene>
    <name evidence="1" type="ORF">Poly24_48450</name>
</gene>
<reference evidence="1 2" key="1">
    <citation type="submission" date="2019-02" db="EMBL/GenBank/DDBJ databases">
        <title>Deep-cultivation of Planctomycetes and their phenomic and genomic characterization uncovers novel biology.</title>
        <authorList>
            <person name="Wiegand S."/>
            <person name="Jogler M."/>
            <person name="Boedeker C."/>
            <person name="Pinto D."/>
            <person name="Vollmers J."/>
            <person name="Rivas-Marin E."/>
            <person name="Kohn T."/>
            <person name="Peeters S.H."/>
            <person name="Heuer A."/>
            <person name="Rast P."/>
            <person name="Oberbeckmann S."/>
            <person name="Bunk B."/>
            <person name="Jeske O."/>
            <person name="Meyerdierks A."/>
            <person name="Storesund J.E."/>
            <person name="Kallscheuer N."/>
            <person name="Luecker S."/>
            <person name="Lage O.M."/>
            <person name="Pohl T."/>
            <person name="Merkel B.J."/>
            <person name="Hornburger P."/>
            <person name="Mueller R.-W."/>
            <person name="Bruemmer F."/>
            <person name="Labrenz M."/>
            <person name="Spormann A.M."/>
            <person name="Op den Camp H."/>
            <person name="Overmann J."/>
            <person name="Amann R."/>
            <person name="Jetten M.S.M."/>
            <person name="Mascher T."/>
            <person name="Medema M.H."/>
            <person name="Devos D.P."/>
            <person name="Kaster A.-K."/>
            <person name="Ovreas L."/>
            <person name="Rohde M."/>
            <person name="Galperin M.Y."/>
            <person name="Jogler C."/>
        </authorList>
    </citation>
    <scope>NUCLEOTIDE SEQUENCE [LARGE SCALE GENOMIC DNA]</scope>
    <source>
        <strain evidence="1 2">Poly24</strain>
    </source>
</reference>
<dbReference type="AlphaFoldDB" id="A0A518JZZ8"/>
<name>A0A518JZZ8_9BACT</name>
<evidence type="ECO:0000313" key="1">
    <source>
        <dbReference type="EMBL" id="QDV71112.1"/>
    </source>
</evidence>
<dbReference type="EMBL" id="CP036348">
    <property type="protein sequence ID" value="QDV71112.1"/>
    <property type="molecule type" value="Genomic_DNA"/>
</dbReference>
<evidence type="ECO:0000313" key="2">
    <source>
        <dbReference type="Proteomes" id="UP000315082"/>
    </source>
</evidence>